<accession>A0A2A5ML60</accession>
<dbReference type="Pfam" id="PF11354">
    <property type="entry name" value="DUF3156"/>
    <property type="match status" value="1"/>
</dbReference>
<comment type="caution">
    <text evidence="1">The sequence shown here is derived from an EMBL/GenBank/DDBJ whole genome shotgun (WGS) entry which is preliminary data.</text>
</comment>
<dbReference type="STRING" id="1463164.KQS06HV_50339"/>
<dbReference type="Proteomes" id="UP000217648">
    <property type="component" value="Unassembled WGS sequence"/>
</dbReference>
<organism evidence="1 2">
    <name type="scientific">Klebsiella quasipneumoniae</name>
    <dbReference type="NCBI Taxonomy" id="1463165"/>
    <lineage>
        <taxon>Bacteria</taxon>
        <taxon>Pseudomonadati</taxon>
        <taxon>Pseudomonadota</taxon>
        <taxon>Gammaproteobacteria</taxon>
        <taxon>Enterobacterales</taxon>
        <taxon>Enterobacteriaceae</taxon>
        <taxon>Klebsiella/Raoultella group</taxon>
        <taxon>Klebsiella</taxon>
        <taxon>Klebsiella pneumoniae complex</taxon>
    </lineage>
</organism>
<evidence type="ECO:0000313" key="2">
    <source>
        <dbReference type="Proteomes" id="UP000217648"/>
    </source>
</evidence>
<dbReference type="InterPro" id="IPR021500">
    <property type="entry name" value="DUF3156"/>
</dbReference>
<protein>
    <submittedName>
        <fullName evidence="1">DUF3156 domain-containing protein</fullName>
    </submittedName>
</protein>
<name>A0A2A5ML60_9ENTR</name>
<dbReference type="RefSeq" id="WP_049116873.1">
    <property type="nucleotide sequence ID" value="NZ_BILL01000001.1"/>
</dbReference>
<proteinExistence type="predicted"/>
<evidence type="ECO:0000313" key="1">
    <source>
        <dbReference type="EMBL" id="PCM61597.1"/>
    </source>
</evidence>
<gene>
    <name evidence="1" type="ORF">CP911_11810</name>
</gene>
<dbReference type="AlphaFoldDB" id="A0A2A5ML60"/>
<sequence>MSSVPWFETPLMNAVQRDLAGWPCEKLSERSALLRLNNATAVTFSVRQKRLFMASIHSCEFVVEGPVTRPVRGKIRAHQSGWWKRQPIRFIGGKGSEALAGYLNGFPNLQQTLSELDYRRFSLTFNGRGWRCSIEPWAASEVVCKMPPLRRYLRLEAQQRMLLLSVLAMIDQAVSQWMRGEIVEEKALTSPPSPRGS</sequence>
<reference evidence="1 2" key="1">
    <citation type="submission" date="2017-09" db="EMBL/GenBank/DDBJ databases">
        <title>Mdr eskape-Ghana.</title>
        <authorList>
            <person name="Agyepong N."/>
            <person name="Janice J."/>
            <person name="Samuelsen O."/>
            <person name="Owusu-Ofori A."/>
            <person name="Sundsfjord A."/>
            <person name="Essack S."/>
            <person name="Pedersen T."/>
        </authorList>
    </citation>
    <scope>NUCLEOTIDE SEQUENCE [LARGE SCALE GENOMIC DNA]</scope>
    <source>
        <strain evidence="1 2">46</strain>
    </source>
</reference>
<dbReference type="EMBL" id="NXHG01000005">
    <property type="protein sequence ID" value="PCM61597.1"/>
    <property type="molecule type" value="Genomic_DNA"/>
</dbReference>